<dbReference type="PANTHER" id="PTHR24023:SF1112">
    <property type="entry name" value="COL_CUTICLE_N DOMAIN-CONTAINING PROTEIN-RELATED"/>
    <property type="match status" value="1"/>
</dbReference>
<dbReference type="InterPro" id="IPR057561">
    <property type="entry name" value="NADase_transloc"/>
</dbReference>
<dbReference type="NCBIfam" id="NF047619">
    <property type="entry name" value="NADase_discoid"/>
    <property type="match status" value="1"/>
</dbReference>
<comment type="caution">
    <text evidence="2">The sequence shown here is derived from an EMBL/GenBank/DDBJ whole genome shotgun (WGS) entry which is preliminary data.</text>
</comment>
<gene>
    <name evidence="2" type="ORF">GCM10022247_04470</name>
</gene>
<feature type="compositionally biased region" description="Pro residues" evidence="1">
    <location>
        <begin position="80"/>
        <end position="236"/>
    </location>
</feature>
<evidence type="ECO:0008006" key="4">
    <source>
        <dbReference type="Google" id="ProtNLM"/>
    </source>
</evidence>
<reference evidence="3" key="1">
    <citation type="journal article" date="2019" name="Int. J. Syst. Evol. Microbiol.">
        <title>The Global Catalogue of Microorganisms (GCM) 10K type strain sequencing project: providing services to taxonomists for standard genome sequencing and annotation.</title>
        <authorList>
            <consortium name="The Broad Institute Genomics Platform"/>
            <consortium name="The Broad Institute Genome Sequencing Center for Infectious Disease"/>
            <person name="Wu L."/>
            <person name="Ma J."/>
        </authorList>
    </citation>
    <scope>NUCLEOTIDE SEQUENCE [LARGE SCALE GENOMIC DNA]</scope>
    <source>
        <strain evidence="3">JCM 17342</strain>
    </source>
</reference>
<dbReference type="RefSeq" id="WP_344870765.1">
    <property type="nucleotide sequence ID" value="NZ_BAABAL010000004.1"/>
</dbReference>
<dbReference type="InterPro" id="IPR050149">
    <property type="entry name" value="Collagen_superfamily"/>
</dbReference>
<evidence type="ECO:0000256" key="1">
    <source>
        <dbReference type="SAM" id="MobiDB-lite"/>
    </source>
</evidence>
<dbReference type="PANTHER" id="PTHR24023">
    <property type="entry name" value="COLLAGEN ALPHA"/>
    <property type="match status" value="1"/>
</dbReference>
<organism evidence="2 3">
    <name type="scientific">Allokutzneria multivorans</name>
    <dbReference type="NCBI Taxonomy" id="1142134"/>
    <lineage>
        <taxon>Bacteria</taxon>
        <taxon>Bacillati</taxon>
        <taxon>Actinomycetota</taxon>
        <taxon>Actinomycetes</taxon>
        <taxon>Pseudonocardiales</taxon>
        <taxon>Pseudonocardiaceae</taxon>
        <taxon>Allokutzneria</taxon>
    </lineage>
</organism>
<keyword evidence="3" id="KW-1185">Reference proteome</keyword>
<dbReference type="Gene3D" id="2.60.120.260">
    <property type="entry name" value="Galactose-binding domain-like"/>
    <property type="match status" value="1"/>
</dbReference>
<evidence type="ECO:0000313" key="2">
    <source>
        <dbReference type="EMBL" id="GAA3989075.1"/>
    </source>
</evidence>
<dbReference type="InterPro" id="IPR008979">
    <property type="entry name" value="Galactose-bd-like_sf"/>
</dbReference>
<evidence type="ECO:0000313" key="3">
    <source>
        <dbReference type="Proteomes" id="UP001501747"/>
    </source>
</evidence>
<dbReference type="SUPFAM" id="SSF49785">
    <property type="entry name" value="Galactose-binding domain-like"/>
    <property type="match status" value="1"/>
</dbReference>
<dbReference type="EMBL" id="BAABAL010000004">
    <property type="protein sequence ID" value="GAA3989075.1"/>
    <property type="molecule type" value="Genomic_DNA"/>
</dbReference>
<protein>
    <recommendedName>
        <fullName evidence="4">Zinc ribbon domain-containing protein</fullName>
    </recommendedName>
</protein>
<feature type="region of interest" description="Disordered" evidence="1">
    <location>
        <begin position="71"/>
        <end position="286"/>
    </location>
</feature>
<name>A0ABP7QWE7_9PSEU</name>
<dbReference type="PRINTS" id="PR01217">
    <property type="entry name" value="PRICHEXTENSN"/>
</dbReference>
<proteinExistence type="predicted"/>
<feature type="compositionally biased region" description="Acidic residues" evidence="1">
    <location>
        <begin position="267"/>
        <end position="278"/>
    </location>
</feature>
<accession>A0ABP7QWE7</accession>
<dbReference type="Proteomes" id="UP001501747">
    <property type="component" value="Unassembled WGS sequence"/>
</dbReference>
<sequence length="581" mass="61336">MLVCRKCGWANTGQDTFCGSCGGFLEWTGEHVKAPKRPEPVVEEPEPPKLGFWQRVKAKIHEWTYVDVGSRPPVETAATPKPPGLPGAPKPPGLPGAPKPPPPPGVLQPPAPPGVPKPPAPPGVPKPPAPPGVPKPPPPPGVPKPPAPLGVPKPPAPPGVSKPPGPPGVSQPPAPPGVPKPPAPPSIPKPPAPPGVPAPPSIPQPPAPPGAPKPPSPPGVPAPPSAPGVPTPPAPSGEPELLASPGMPKPARDDALLARPQVRAAEEETDDDAVDDNTEERKAAAAAALVAPVRDDGPPNEPEALLPQMPRKVAPVAKRPTREARPGDLICGECGQPNTPTRKFCNRCGTSLADAEVVRAKWWRRLWSFLFRRRTRKAGARPGKKGERRQGRFRETVLPKLRMASGVVLLLMTLTYAFYPPASQWVNGQVDAAKRRVLAWISPEFAPVRPTSATATAQLPGREAVAAVDAYTNTYWAASEKAVSPALVLAFKEPVDLDRILVTSGAKGDFLGNHRPKRLHLVYSTNQAEDVELKDTPEPQQSPLKLGKGATSVQVHVTDVFRSISGHDVALTELELFTQKK</sequence>